<keyword evidence="3" id="KW-1185">Reference proteome</keyword>
<dbReference type="InterPro" id="IPR029501">
    <property type="entry name" value="EndoU_bac"/>
</dbReference>
<evidence type="ECO:0000259" key="1">
    <source>
        <dbReference type="Pfam" id="PF14436"/>
    </source>
</evidence>
<proteinExistence type="predicted"/>
<dbReference type="Proteomes" id="UP000228755">
    <property type="component" value="Unassembled WGS sequence"/>
</dbReference>
<comment type="caution">
    <text evidence="2">The sequence shown here is derived from an EMBL/GenBank/DDBJ whole genome shotgun (WGS) entry which is preliminary data.</text>
</comment>
<dbReference type="InterPro" id="IPR057369">
    <property type="entry name" value="VG15"/>
</dbReference>
<dbReference type="GO" id="GO:0004519">
    <property type="term" value="F:endonuclease activity"/>
    <property type="evidence" value="ECO:0007669"/>
    <property type="project" value="InterPro"/>
</dbReference>
<dbReference type="Pfam" id="PF14436">
    <property type="entry name" value="EndoU_bacteria"/>
    <property type="match status" value="1"/>
</dbReference>
<dbReference type="EMBL" id="PGLQ01000001">
    <property type="protein sequence ID" value="PJM80001.1"/>
    <property type="molecule type" value="Genomic_DNA"/>
</dbReference>
<dbReference type="Pfam" id="PF25310">
    <property type="entry name" value="VG15"/>
    <property type="match status" value="1"/>
</dbReference>
<accession>A0A2M9HT61</accession>
<feature type="domain" description="Bacterial EndoU nuclease" evidence="1">
    <location>
        <begin position="330"/>
        <end position="387"/>
    </location>
</feature>
<gene>
    <name evidence="2" type="ORF">CUU80_02380</name>
</gene>
<evidence type="ECO:0000313" key="3">
    <source>
        <dbReference type="Proteomes" id="UP000228755"/>
    </source>
</evidence>
<protein>
    <recommendedName>
        <fullName evidence="1">Bacterial EndoU nuclease domain-containing protein</fullName>
    </recommendedName>
</protein>
<sequence>MALTGEGAVLTDKHRRDQVRLAITADSQARRLWDSTLDLDDLKGSQPIWKNAILNLLQTWWQVSAETAADYLPRFREAETGDGSFETAVPRFDRKRMAGQVDWLGATNVLWHIARGETQEAAYAAARSLFLGVFHEAVLTGGRTTIEHWAKKDTRAIGWRRVSDGDPCAFCAMLVTRGPVYTSAEKAGLSAKTGKKYHPHCGCTVEVVYGDWNPTEQERQWIDEYYRAAESLPDRTPRTAETVLPLMRRNGSFRDSRQRRSTPEYLRRRRQAVFDKRIAGLLSEVKPAGQSPGMWANNVQPPNEKVVNHILYGEGDGKRGGHLYGSNILGKTEFPQGWDRDRILDAIRQVMESPQWERHPDNDRALHRFGGTVDGVQIEVKAYLVNGQYIIDRAMPIGGAGVTRNIPTGKIAVKRSKAKQWRESDRHDNG</sequence>
<dbReference type="AlphaFoldDB" id="A0A2M9HT61"/>
<dbReference type="OrthoDB" id="3194844at2"/>
<reference evidence="2 3" key="1">
    <citation type="submission" date="2017-11" db="EMBL/GenBank/DDBJ databases">
        <title>Draft genome sequences of strains TRE 1, TRE D, TRE H and TRI 7, isolated from tamarins, belonging to four potential novel Bifidobacterium species.</title>
        <authorList>
            <person name="Mattarelli P."/>
            <person name="Modesto M."/>
            <person name="Bonetti A."/>
            <person name="Puglisi E."/>
            <person name="Morelli L."/>
        </authorList>
    </citation>
    <scope>NUCLEOTIDE SEQUENCE [LARGE SCALE GENOMIC DNA]</scope>
    <source>
        <strain evidence="3">TRED</strain>
    </source>
</reference>
<name>A0A2M9HT61_9BIFI</name>
<organism evidence="2 3">
    <name type="scientific">Bifidobacterium scaligerum</name>
    <dbReference type="NCBI Taxonomy" id="2052656"/>
    <lineage>
        <taxon>Bacteria</taxon>
        <taxon>Bacillati</taxon>
        <taxon>Actinomycetota</taxon>
        <taxon>Actinomycetes</taxon>
        <taxon>Bifidobacteriales</taxon>
        <taxon>Bifidobacteriaceae</taxon>
        <taxon>Bifidobacterium</taxon>
    </lineage>
</organism>
<dbReference type="RefSeq" id="WP_100495771.1">
    <property type="nucleotide sequence ID" value="NZ_PGLQ01000001.1"/>
</dbReference>
<evidence type="ECO:0000313" key="2">
    <source>
        <dbReference type="EMBL" id="PJM80001.1"/>
    </source>
</evidence>